<keyword evidence="2" id="KW-0031">Aminopeptidase</keyword>
<dbReference type="Pfam" id="PF12146">
    <property type="entry name" value="Hydrolase_4"/>
    <property type="match status" value="1"/>
</dbReference>
<dbReference type="RefSeq" id="WP_181778194.1">
    <property type="nucleotide sequence ID" value="NZ_QNRJ01000014.1"/>
</dbReference>
<dbReference type="InterPro" id="IPR029058">
    <property type="entry name" value="AB_hydrolase_fold"/>
</dbReference>
<reference evidence="2 3" key="1">
    <citation type="submission" date="2018-06" db="EMBL/GenBank/DDBJ databases">
        <title>Freshwater and sediment microbial communities from various areas in North America, analyzing microbe dynamics in response to fracking.</title>
        <authorList>
            <person name="Lamendella R."/>
        </authorList>
    </citation>
    <scope>NUCLEOTIDE SEQUENCE [LARGE SCALE GENOMIC DNA]</scope>
    <source>
        <strain evidence="2 3">97B</strain>
    </source>
</reference>
<dbReference type="AlphaFoldDB" id="A0A366EM28"/>
<evidence type="ECO:0000313" key="2">
    <source>
        <dbReference type="EMBL" id="RBP02505.1"/>
    </source>
</evidence>
<dbReference type="GO" id="GO:0004177">
    <property type="term" value="F:aminopeptidase activity"/>
    <property type="evidence" value="ECO:0007669"/>
    <property type="project" value="UniProtKB-KW"/>
</dbReference>
<sequence length="294" mass="33522">MSNVSFVYDWTKDGLRLQGVHWQEFRHNTCVLFIHGTSGNMIENYFAHVLAQHLVEKGYGFFYGHTRGYNHMNDIRTKDGNHRTIGARFEIFSECLYDIDLWVSKVRELGYESIILMGHSLGANKAIHYLSEESAPAITGLILASPPDLVGLSKRYDPKRNDMIHEAKMNVNNGEPTKLLSHLHDGWFEISSQTYLERCLEGCEADNLPILENPDTFAVLSTLRIPILAFMGDVNEVNIHTPSEDLALMQGKATACLKFEYMVMEGANHNYEGNEQEMAEMVVNWMKRQFELGV</sequence>
<dbReference type="SUPFAM" id="SSF53474">
    <property type="entry name" value="alpha/beta-Hydrolases"/>
    <property type="match status" value="1"/>
</dbReference>
<keyword evidence="2" id="KW-0378">Hydrolase</keyword>
<keyword evidence="2" id="KW-0645">Protease</keyword>
<gene>
    <name evidence="2" type="ORF">DET59_11468</name>
</gene>
<feature type="domain" description="Serine aminopeptidase S33" evidence="1">
    <location>
        <begin position="29"/>
        <end position="146"/>
    </location>
</feature>
<accession>A0A366EM28</accession>
<dbReference type="InterPro" id="IPR022742">
    <property type="entry name" value="Hydrolase_4"/>
</dbReference>
<evidence type="ECO:0000313" key="3">
    <source>
        <dbReference type="Proteomes" id="UP000252118"/>
    </source>
</evidence>
<organism evidence="2 3">
    <name type="scientific">Rossellomorea aquimaris</name>
    <dbReference type="NCBI Taxonomy" id="189382"/>
    <lineage>
        <taxon>Bacteria</taxon>
        <taxon>Bacillati</taxon>
        <taxon>Bacillota</taxon>
        <taxon>Bacilli</taxon>
        <taxon>Bacillales</taxon>
        <taxon>Bacillaceae</taxon>
        <taxon>Rossellomorea</taxon>
    </lineage>
</organism>
<dbReference type="Proteomes" id="UP000252118">
    <property type="component" value="Unassembled WGS sequence"/>
</dbReference>
<evidence type="ECO:0000259" key="1">
    <source>
        <dbReference type="Pfam" id="PF12146"/>
    </source>
</evidence>
<name>A0A366EM28_9BACI</name>
<dbReference type="EMBL" id="QNRJ01000014">
    <property type="protein sequence ID" value="RBP02505.1"/>
    <property type="molecule type" value="Genomic_DNA"/>
</dbReference>
<protein>
    <submittedName>
        <fullName evidence="2">Serine aminopeptidase S33 family</fullName>
    </submittedName>
</protein>
<comment type="caution">
    <text evidence="2">The sequence shown here is derived from an EMBL/GenBank/DDBJ whole genome shotgun (WGS) entry which is preliminary data.</text>
</comment>
<proteinExistence type="predicted"/>
<dbReference type="Gene3D" id="3.40.50.1820">
    <property type="entry name" value="alpha/beta hydrolase"/>
    <property type="match status" value="1"/>
</dbReference>